<sequence>MAQVNHTGLGRWVGDIWEDLMFLYFLSPSSGDFVNFYKGGALVPSGEVFSAVD</sequence>
<keyword evidence="2" id="KW-1185">Reference proteome</keyword>
<name>A0ABP9M8I1_9BURK</name>
<dbReference type="EMBL" id="BAABKD010000009">
    <property type="protein sequence ID" value="GAA5091487.1"/>
    <property type="molecule type" value="Genomic_DNA"/>
</dbReference>
<reference evidence="2" key="1">
    <citation type="journal article" date="2019" name="Int. J. Syst. Evol. Microbiol.">
        <title>The Global Catalogue of Microorganisms (GCM) 10K type strain sequencing project: providing services to taxonomists for standard genome sequencing and annotation.</title>
        <authorList>
            <consortium name="The Broad Institute Genomics Platform"/>
            <consortium name="The Broad Institute Genome Sequencing Center for Infectious Disease"/>
            <person name="Wu L."/>
            <person name="Ma J."/>
        </authorList>
    </citation>
    <scope>NUCLEOTIDE SEQUENCE [LARGE SCALE GENOMIC DNA]</scope>
    <source>
        <strain evidence="2">JCM 18423</strain>
    </source>
</reference>
<evidence type="ECO:0000313" key="1">
    <source>
        <dbReference type="EMBL" id="GAA5091487.1"/>
    </source>
</evidence>
<gene>
    <name evidence="1" type="ORF">GCM10023337_17430</name>
</gene>
<evidence type="ECO:0000313" key="2">
    <source>
        <dbReference type="Proteomes" id="UP001500227"/>
    </source>
</evidence>
<accession>A0ABP9M8I1</accession>
<protein>
    <submittedName>
        <fullName evidence="1">Uncharacterized protein</fullName>
    </submittedName>
</protein>
<comment type="caution">
    <text evidence="1">The sequence shown here is derived from an EMBL/GenBank/DDBJ whole genome shotgun (WGS) entry which is preliminary data.</text>
</comment>
<organism evidence="1 2">
    <name type="scientific">Paenalcaligenes hermetiae</name>
    <dbReference type="NCBI Taxonomy" id="1157987"/>
    <lineage>
        <taxon>Bacteria</taxon>
        <taxon>Pseudomonadati</taxon>
        <taxon>Pseudomonadota</taxon>
        <taxon>Betaproteobacteria</taxon>
        <taxon>Burkholderiales</taxon>
        <taxon>Alcaligenaceae</taxon>
        <taxon>Paenalcaligenes</taxon>
    </lineage>
</organism>
<dbReference type="RefSeq" id="WP_345371114.1">
    <property type="nucleotide sequence ID" value="NZ_BAABKD010000009.1"/>
</dbReference>
<proteinExistence type="predicted"/>
<dbReference type="Proteomes" id="UP001500227">
    <property type="component" value="Unassembled WGS sequence"/>
</dbReference>